<feature type="transmembrane region" description="Helical" evidence="1">
    <location>
        <begin position="43"/>
        <end position="60"/>
    </location>
</feature>
<protein>
    <submittedName>
        <fullName evidence="2">Uncharacterized protein</fullName>
    </submittedName>
</protein>
<keyword evidence="1" id="KW-1133">Transmembrane helix</keyword>
<name>A0A521DNB4_SACCC</name>
<evidence type="ECO:0000313" key="3">
    <source>
        <dbReference type="Proteomes" id="UP000319040"/>
    </source>
</evidence>
<reference evidence="2 3" key="1">
    <citation type="submission" date="2017-05" db="EMBL/GenBank/DDBJ databases">
        <authorList>
            <person name="Varghese N."/>
            <person name="Submissions S."/>
        </authorList>
    </citation>
    <scope>NUCLEOTIDE SEQUENCE [LARGE SCALE GENOMIC DNA]</scope>
    <source>
        <strain evidence="2 3">DSM 27040</strain>
    </source>
</reference>
<accession>A0A521DNB4</accession>
<evidence type="ECO:0000256" key="1">
    <source>
        <dbReference type="SAM" id="Phobius"/>
    </source>
</evidence>
<sequence>MFFVKMTNNYIFAVNVPKLLTENFVFCLFLFPQLKNLSLKRCLLGACGVGCVFFVTIFVGERTKHCL</sequence>
<keyword evidence="3" id="KW-1185">Reference proteome</keyword>
<proteinExistence type="predicted"/>
<dbReference type="AlphaFoldDB" id="A0A521DNB4"/>
<dbReference type="EMBL" id="FXTB01000006">
    <property type="protein sequence ID" value="SMO73102.1"/>
    <property type="molecule type" value="Genomic_DNA"/>
</dbReference>
<feature type="transmembrane region" description="Helical" evidence="1">
    <location>
        <begin position="12"/>
        <end position="31"/>
    </location>
</feature>
<keyword evidence="1" id="KW-0472">Membrane</keyword>
<keyword evidence="1" id="KW-0812">Transmembrane</keyword>
<gene>
    <name evidence="2" type="ORF">SAMN06265379_10653</name>
</gene>
<dbReference type="Proteomes" id="UP000319040">
    <property type="component" value="Unassembled WGS sequence"/>
</dbReference>
<organism evidence="2 3">
    <name type="scientific">Saccharicrinis carchari</name>
    <dbReference type="NCBI Taxonomy" id="1168039"/>
    <lineage>
        <taxon>Bacteria</taxon>
        <taxon>Pseudomonadati</taxon>
        <taxon>Bacteroidota</taxon>
        <taxon>Bacteroidia</taxon>
        <taxon>Marinilabiliales</taxon>
        <taxon>Marinilabiliaceae</taxon>
        <taxon>Saccharicrinis</taxon>
    </lineage>
</organism>
<evidence type="ECO:0000313" key="2">
    <source>
        <dbReference type="EMBL" id="SMO73102.1"/>
    </source>
</evidence>